<protein>
    <submittedName>
        <fullName evidence="1">Uncharacterized protein</fullName>
    </submittedName>
</protein>
<evidence type="ECO:0000313" key="2">
    <source>
        <dbReference type="Proteomes" id="UP000245712"/>
    </source>
</evidence>
<reference evidence="1 2" key="1">
    <citation type="submission" date="2018-05" db="EMBL/GenBank/DDBJ databases">
        <title>Genomic Encyclopedia of Type Strains, Phase IV (KMG-V): Genome sequencing to study the core and pangenomes of soil and plant-associated prokaryotes.</title>
        <authorList>
            <person name="Whitman W."/>
        </authorList>
    </citation>
    <scope>NUCLEOTIDE SEQUENCE [LARGE SCALE GENOMIC DNA]</scope>
    <source>
        <strain evidence="1 2">SCZa-39</strain>
    </source>
</reference>
<sequence>MCAICNFRIEFGVGHPQALSVATATRSAIESGLLAEDKAGDVLATARQRLAAIETLKLFQNTLESTIPNDALLALPDFYVLLIESETWEFFHATPDGFDPDAVPDIPDIGTQDMNNRSNVLVTADLTLRAMLAGRIDMDQALDRRIALIDAPAAQSEKLRMAIREALAIGLPYPG</sequence>
<proteinExistence type="predicted"/>
<evidence type="ECO:0000313" key="1">
    <source>
        <dbReference type="EMBL" id="PVX86258.1"/>
    </source>
</evidence>
<keyword evidence="2" id="KW-1185">Reference proteome</keyword>
<dbReference type="RefSeq" id="WP_133254412.1">
    <property type="nucleotide sequence ID" value="NZ_QEOB01000002.1"/>
</dbReference>
<name>A0ABX5KT28_9BURK</name>
<gene>
    <name evidence="1" type="ORF">C7402_10294</name>
</gene>
<dbReference type="EMBL" id="QEOB01000002">
    <property type="protein sequence ID" value="PVX86258.1"/>
    <property type="molecule type" value="Genomic_DNA"/>
</dbReference>
<dbReference type="Proteomes" id="UP000245712">
    <property type="component" value="Unassembled WGS sequence"/>
</dbReference>
<comment type="caution">
    <text evidence="1">The sequence shown here is derived from an EMBL/GenBank/DDBJ whole genome shotgun (WGS) entry which is preliminary data.</text>
</comment>
<accession>A0ABX5KT28</accession>
<organism evidence="1 2">
    <name type="scientific">Paraburkholderia unamae</name>
    <dbReference type="NCBI Taxonomy" id="219649"/>
    <lineage>
        <taxon>Bacteria</taxon>
        <taxon>Pseudomonadati</taxon>
        <taxon>Pseudomonadota</taxon>
        <taxon>Betaproteobacteria</taxon>
        <taxon>Burkholderiales</taxon>
        <taxon>Burkholderiaceae</taxon>
        <taxon>Paraburkholderia</taxon>
    </lineage>
</organism>